<evidence type="ECO:0000256" key="1">
    <source>
        <dbReference type="SAM" id="Phobius"/>
    </source>
</evidence>
<evidence type="ECO:0000313" key="3">
    <source>
        <dbReference type="Proteomes" id="UP001500420"/>
    </source>
</evidence>
<sequence>MPEDQAGANRILQFPAGRFENSIVTGVLVAQGLIGFMGSLMVLFWVLAVQTHGYAIHHIPLVGAALILLAYFMKYLYTVDEDNE</sequence>
<name>A0AAV3TAJ1_9EURY</name>
<feature type="transmembrane region" description="Helical" evidence="1">
    <location>
        <begin position="59"/>
        <end position="77"/>
    </location>
</feature>
<keyword evidence="3" id="KW-1185">Reference proteome</keyword>
<dbReference type="RefSeq" id="WP_343773655.1">
    <property type="nucleotide sequence ID" value="NZ_BAAADV010000003.1"/>
</dbReference>
<keyword evidence="1" id="KW-0812">Transmembrane</keyword>
<evidence type="ECO:0000313" key="2">
    <source>
        <dbReference type="EMBL" id="GAA0671829.1"/>
    </source>
</evidence>
<dbReference type="EMBL" id="BAAADV010000003">
    <property type="protein sequence ID" value="GAA0671829.1"/>
    <property type="molecule type" value="Genomic_DNA"/>
</dbReference>
<reference evidence="2 3" key="1">
    <citation type="journal article" date="2019" name="Int. J. Syst. Evol. Microbiol.">
        <title>The Global Catalogue of Microorganisms (GCM) 10K type strain sequencing project: providing services to taxonomists for standard genome sequencing and annotation.</title>
        <authorList>
            <consortium name="The Broad Institute Genomics Platform"/>
            <consortium name="The Broad Institute Genome Sequencing Center for Infectious Disease"/>
            <person name="Wu L."/>
            <person name="Ma J."/>
        </authorList>
    </citation>
    <scope>NUCLEOTIDE SEQUENCE [LARGE SCALE GENOMIC DNA]</scope>
    <source>
        <strain evidence="2 3">JCM 16328</strain>
    </source>
</reference>
<proteinExistence type="predicted"/>
<keyword evidence="1" id="KW-0472">Membrane</keyword>
<dbReference type="AlphaFoldDB" id="A0AAV3TAJ1"/>
<accession>A0AAV3TAJ1</accession>
<gene>
    <name evidence="2" type="ORF">GCM10009020_17960</name>
</gene>
<keyword evidence="1" id="KW-1133">Transmembrane helix</keyword>
<organism evidence="2 3">
    <name type="scientific">Natronoarchaeum mannanilyticum</name>
    <dbReference type="NCBI Taxonomy" id="926360"/>
    <lineage>
        <taxon>Archaea</taxon>
        <taxon>Methanobacteriati</taxon>
        <taxon>Methanobacteriota</taxon>
        <taxon>Stenosarchaea group</taxon>
        <taxon>Halobacteria</taxon>
        <taxon>Halobacteriales</taxon>
        <taxon>Natronoarchaeaceae</taxon>
    </lineage>
</organism>
<comment type="caution">
    <text evidence="2">The sequence shown here is derived from an EMBL/GenBank/DDBJ whole genome shotgun (WGS) entry which is preliminary data.</text>
</comment>
<dbReference type="Proteomes" id="UP001500420">
    <property type="component" value="Unassembled WGS sequence"/>
</dbReference>
<feature type="transmembrane region" description="Helical" evidence="1">
    <location>
        <begin position="23"/>
        <end position="47"/>
    </location>
</feature>
<protein>
    <submittedName>
        <fullName evidence="2">Uncharacterized protein</fullName>
    </submittedName>
</protein>